<proteinExistence type="predicted"/>
<name>A0A918X1G5_9ACTN</name>
<comment type="caution">
    <text evidence="1">The sequence shown here is derived from an EMBL/GenBank/DDBJ whole genome shotgun (WGS) entry which is preliminary data.</text>
</comment>
<gene>
    <name evidence="1" type="ORF">GCM10010334_50990</name>
</gene>
<protein>
    <submittedName>
        <fullName evidence="1">Uncharacterized protein</fullName>
    </submittedName>
</protein>
<reference evidence="1" key="1">
    <citation type="journal article" date="2014" name="Int. J. Syst. Evol. Microbiol.">
        <title>Complete genome sequence of Corynebacterium casei LMG S-19264T (=DSM 44701T), isolated from a smear-ripened cheese.</title>
        <authorList>
            <consortium name="US DOE Joint Genome Institute (JGI-PGF)"/>
            <person name="Walter F."/>
            <person name="Albersmeier A."/>
            <person name="Kalinowski J."/>
            <person name="Ruckert C."/>
        </authorList>
    </citation>
    <scope>NUCLEOTIDE SEQUENCE</scope>
    <source>
        <strain evidence="1">JCM 4637</strain>
    </source>
</reference>
<reference evidence="1" key="2">
    <citation type="submission" date="2020-09" db="EMBL/GenBank/DDBJ databases">
        <authorList>
            <person name="Sun Q."/>
            <person name="Ohkuma M."/>
        </authorList>
    </citation>
    <scope>NUCLEOTIDE SEQUENCE</scope>
    <source>
        <strain evidence="1">JCM 4637</strain>
    </source>
</reference>
<dbReference type="Proteomes" id="UP000638353">
    <property type="component" value="Unassembled WGS sequence"/>
</dbReference>
<evidence type="ECO:0000313" key="2">
    <source>
        <dbReference type="Proteomes" id="UP000638353"/>
    </source>
</evidence>
<dbReference type="EMBL" id="BMVC01000010">
    <property type="protein sequence ID" value="GHD03343.1"/>
    <property type="molecule type" value="Genomic_DNA"/>
</dbReference>
<organism evidence="1 2">
    <name type="scientific">Streptomyces finlayi</name>
    <dbReference type="NCBI Taxonomy" id="67296"/>
    <lineage>
        <taxon>Bacteria</taxon>
        <taxon>Bacillati</taxon>
        <taxon>Actinomycetota</taxon>
        <taxon>Actinomycetes</taxon>
        <taxon>Kitasatosporales</taxon>
        <taxon>Streptomycetaceae</taxon>
        <taxon>Streptomyces</taxon>
    </lineage>
</organism>
<accession>A0A918X1G5</accession>
<dbReference type="AlphaFoldDB" id="A0A918X1G5"/>
<evidence type="ECO:0000313" key="1">
    <source>
        <dbReference type="EMBL" id="GHD03343.1"/>
    </source>
</evidence>
<sequence length="121" mass="13158">MVYRQRQGYYCGVGQLADGIGSTWHLPEYPVQARSLGSFRPMATTNDDARDSGPPLALVLLPGQCAGCGEKEAFASAWECEECNAGLACDHCGRCSAHPSCTPNRESARDWVESMYEADHI</sequence>